<comment type="caution">
    <text evidence="2">The sequence shown here is derived from an EMBL/GenBank/DDBJ whole genome shotgun (WGS) entry which is preliminary data.</text>
</comment>
<keyword evidence="3" id="KW-1185">Reference proteome</keyword>
<dbReference type="OrthoDB" id="3364905at2759"/>
<gene>
    <name evidence="2" type="ORF">E1B28_007597</name>
</gene>
<evidence type="ECO:0000313" key="2">
    <source>
        <dbReference type="EMBL" id="KAG7093966.1"/>
    </source>
</evidence>
<dbReference type="GeneID" id="66076673"/>
<dbReference type="RefSeq" id="XP_043010436.1">
    <property type="nucleotide sequence ID" value="XM_043152350.1"/>
</dbReference>
<name>A0A9P7S3D5_9AGAR</name>
<organism evidence="2 3">
    <name type="scientific">Marasmius oreades</name>
    <name type="common">fairy-ring Marasmius</name>
    <dbReference type="NCBI Taxonomy" id="181124"/>
    <lineage>
        <taxon>Eukaryota</taxon>
        <taxon>Fungi</taxon>
        <taxon>Dikarya</taxon>
        <taxon>Basidiomycota</taxon>
        <taxon>Agaricomycotina</taxon>
        <taxon>Agaricomycetes</taxon>
        <taxon>Agaricomycetidae</taxon>
        <taxon>Agaricales</taxon>
        <taxon>Marasmiineae</taxon>
        <taxon>Marasmiaceae</taxon>
        <taxon>Marasmius</taxon>
    </lineage>
</organism>
<feature type="region of interest" description="Disordered" evidence="1">
    <location>
        <begin position="265"/>
        <end position="343"/>
    </location>
</feature>
<feature type="compositionally biased region" description="Polar residues" evidence="1">
    <location>
        <begin position="271"/>
        <end position="284"/>
    </location>
</feature>
<dbReference type="EMBL" id="CM032184">
    <property type="protein sequence ID" value="KAG7093966.1"/>
    <property type="molecule type" value="Genomic_DNA"/>
</dbReference>
<sequence>MPTYDQNDVFSSTSQFLSPPKSTLQKVSSRHNLKNKRSSSSLHGSSSLAHSMEEDAAGNGRFSLAHELAVALMPEPSAGSKLLAEEFGIEYDEGAEGIDEDGFHERVQEDNATISPSFTNELSTMDGVGDASFDAIPGHDQESTDVDPVFASPSSKRHKVPKGLPQDPMEVLAQDLESTDNFLSHLRHIDSEHGSSTLQLPALEKIASDVIRRLNDTARDREGQVRELLGYEREFRKIAGEVGGNDVLGQLEELKEMKELLEEDEEVQEPFKSNHSRSISQSTPVDGFARHSRAESTEEWNIEIRNPDYDAEDDTSELAPTPIKDTFPPPPPLKGPPSPASTVSQLAHLRTINTSLVTTLSTLSEHAQINGAATTEAGRKIRALKNKIGTWRTDWDSAERSRIKIERWEAGILDGSDSTEPSPSHTPSAYKRLDGRAIVQEHLQAFERALADAGMRTKAIMAS</sequence>
<dbReference type="Proteomes" id="UP001049176">
    <property type="component" value="Chromosome 4"/>
</dbReference>
<feature type="region of interest" description="Disordered" evidence="1">
    <location>
        <begin position="1"/>
        <end position="54"/>
    </location>
</feature>
<accession>A0A9P7S3D5</accession>
<proteinExistence type="predicted"/>
<protein>
    <submittedName>
        <fullName evidence="2">Uncharacterized protein</fullName>
    </submittedName>
</protein>
<feature type="compositionally biased region" description="Polar residues" evidence="1">
    <location>
        <begin position="1"/>
        <end position="27"/>
    </location>
</feature>
<evidence type="ECO:0000313" key="3">
    <source>
        <dbReference type="Proteomes" id="UP001049176"/>
    </source>
</evidence>
<feature type="compositionally biased region" description="Low complexity" evidence="1">
    <location>
        <begin position="38"/>
        <end position="50"/>
    </location>
</feature>
<reference evidence="2" key="1">
    <citation type="journal article" date="2021" name="Genome Biol. Evol.">
        <title>The assembled and annotated genome of the fairy-ring fungus Marasmius oreades.</title>
        <authorList>
            <person name="Hiltunen M."/>
            <person name="Ament-Velasquez S.L."/>
            <person name="Johannesson H."/>
        </authorList>
    </citation>
    <scope>NUCLEOTIDE SEQUENCE</scope>
    <source>
        <strain evidence="2">03SP1</strain>
    </source>
</reference>
<feature type="compositionally biased region" description="Basic residues" evidence="1">
    <location>
        <begin position="28"/>
        <end position="37"/>
    </location>
</feature>
<feature type="compositionally biased region" description="Pro residues" evidence="1">
    <location>
        <begin position="327"/>
        <end position="339"/>
    </location>
</feature>
<dbReference type="AlphaFoldDB" id="A0A9P7S3D5"/>
<dbReference type="KEGG" id="more:E1B28_007597"/>
<evidence type="ECO:0000256" key="1">
    <source>
        <dbReference type="SAM" id="MobiDB-lite"/>
    </source>
</evidence>